<keyword evidence="9" id="KW-0812">Transmembrane</keyword>
<keyword evidence="11" id="KW-1185">Reference proteome</keyword>
<dbReference type="EMBL" id="JBDJPC010000010">
    <property type="protein sequence ID" value="KAL1490254.1"/>
    <property type="molecule type" value="Genomic_DNA"/>
</dbReference>
<dbReference type="Proteomes" id="UP001566132">
    <property type="component" value="Unassembled WGS sequence"/>
</dbReference>
<evidence type="ECO:0000256" key="4">
    <source>
        <dbReference type="ARBA" id="ARBA00022677"/>
    </source>
</evidence>
<keyword evidence="4" id="KW-0551">Lipid droplet</keyword>
<dbReference type="SUPFAM" id="SSF53474">
    <property type="entry name" value="alpha/beta-Hydrolases"/>
    <property type="match status" value="1"/>
</dbReference>
<comment type="catalytic activity">
    <reaction evidence="8">
        <text>a cholesterol ester + H2O = cholesterol + a fatty acid + H(+)</text>
        <dbReference type="Rhea" id="RHEA:36403"/>
        <dbReference type="ChEBI" id="CHEBI:15377"/>
        <dbReference type="ChEBI" id="CHEBI:15378"/>
        <dbReference type="ChEBI" id="CHEBI:16113"/>
        <dbReference type="ChEBI" id="CHEBI:17002"/>
        <dbReference type="ChEBI" id="CHEBI:28868"/>
        <dbReference type="EC" id="3.1.1.13"/>
    </reaction>
    <physiologicalReaction direction="left-to-right" evidence="8">
        <dbReference type="Rhea" id="RHEA:36404"/>
    </physiologicalReaction>
</comment>
<comment type="caution">
    <text evidence="10">The sequence shown here is derived from an EMBL/GenBank/DDBJ whole genome shotgun (WGS) entry which is preliminary data.</text>
</comment>
<dbReference type="Pfam" id="PF10230">
    <property type="entry name" value="LIDHydrolase"/>
    <property type="match status" value="1"/>
</dbReference>
<dbReference type="InterPro" id="IPR019363">
    <property type="entry name" value="LDAH"/>
</dbReference>
<dbReference type="GO" id="GO:0004771">
    <property type="term" value="F:sterol ester esterase activity"/>
    <property type="evidence" value="ECO:0007669"/>
    <property type="project" value="UniProtKB-EC"/>
</dbReference>
<evidence type="ECO:0000313" key="10">
    <source>
        <dbReference type="EMBL" id="KAL1490254.1"/>
    </source>
</evidence>
<feature type="transmembrane region" description="Helical" evidence="9">
    <location>
        <begin position="169"/>
        <end position="192"/>
    </location>
</feature>
<evidence type="ECO:0000256" key="8">
    <source>
        <dbReference type="ARBA" id="ARBA00049527"/>
    </source>
</evidence>
<sequence length="300" mass="35095">MEEKFVEINGVSTKIITFGRWIDDSLGNTNRLILFIPGNPGMIGFYKKFAETLHDKTNIPVWCVGHAGHNYGEQTETQLPKFNEHPDLYGLRGQVQHKIDFFRKYISEDTKVYLVGHSIGSYMALEMLDDPYVKSTLRNAYFLFPTIEHMAVTSNGKFLNTLVRPIVPLILFLTWVYTILPTFLANAILYIYMMISNIPWELHSENIRELLKPGLLKRVFFLAFEEMDQVKERNDRLLRENITIIKLYYGENDKWAPREYFNKIREDLLDVNAELCNIDHTFIFHNSATVARTLAYWILP</sequence>
<keyword evidence="9" id="KW-0472">Membrane</keyword>
<comment type="similarity">
    <text evidence="2">Belongs to the AB hydrolase superfamily. LDAH family.</text>
</comment>
<dbReference type="EC" id="3.1.1.13" evidence="7"/>
<organism evidence="10 11">
    <name type="scientific">Hypothenemus hampei</name>
    <name type="common">Coffee berry borer</name>
    <dbReference type="NCBI Taxonomy" id="57062"/>
    <lineage>
        <taxon>Eukaryota</taxon>
        <taxon>Metazoa</taxon>
        <taxon>Ecdysozoa</taxon>
        <taxon>Arthropoda</taxon>
        <taxon>Hexapoda</taxon>
        <taxon>Insecta</taxon>
        <taxon>Pterygota</taxon>
        <taxon>Neoptera</taxon>
        <taxon>Endopterygota</taxon>
        <taxon>Coleoptera</taxon>
        <taxon>Polyphaga</taxon>
        <taxon>Cucujiformia</taxon>
        <taxon>Curculionidae</taxon>
        <taxon>Scolytinae</taxon>
        <taxon>Hypothenemus</taxon>
    </lineage>
</organism>
<evidence type="ECO:0000256" key="3">
    <source>
        <dbReference type="ARBA" id="ARBA00019242"/>
    </source>
</evidence>
<evidence type="ECO:0000256" key="9">
    <source>
        <dbReference type="SAM" id="Phobius"/>
    </source>
</evidence>
<evidence type="ECO:0000256" key="5">
    <source>
        <dbReference type="ARBA" id="ARBA00022801"/>
    </source>
</evidence>
<protein>
    <recommendedName>
        <fullName evidence="3">Lipid droplet-associated hydrolase</fullName>
        <ecNumber evidence="7">3.1.1.13</ecNumber>
    </recommendedName>
    <alternativeName>
        <fullName evidence="6">Lipid droplet-associated serine hydrolase</fullName>
    </alternativeName>
</protein>
<dbReference type="AlphaFoldDB" id="A0ABD1E6E6"/>
<name>A0ABD1E6E6_HYPHA</name>
<dbReference type="InterPro" id="IPR029058">
    <property type="entry name" value="AB_hydrolase_fold"/>
</dbReference>
<dbReference type="Gene3D" id="3.40.50.1820">
    <property type="entry name" value="alpha/beta hydrolase"/>
    <property type="match status" value="1"/>
</dbReference>
<evidence type="ECO:0000313" key="11">
    <source>
        <dbReference type="Proteomes" id="UP001566132"/>
    </source>
</evidence>
<reference evidence="10 11" key="1">
    <citation type="submission" date="2024-05" db="EMBL/GenBank/DDBJ databases">
        <title>Genetic variation in Jamaican populations of the coffee berry borer (Hypothenemus hampei).</title>
        <authorList>
            <person name="Errbii M."/>
            <person name="Myrie A."/>
        </authorList>
    </citation>
    <scope>NUCLEOTIDE SEQUENCE [LARGE SCALE GENOMIC DNA]</scope>
    <source>
        <strain evidence="10">JA-Hopewell-2020-01-JO</strain>
        <tissue evidence="10">Whole body</tissue>
    </source>
</reference>
<evidence type="ECO:0000256" key="1">
    <source>
        <dbReference type="ARBA" id="ARBA00004502"/>
    </source>
</evidence>
<gene>
    <name evidence="10" type="ORF">ABEB36_012980</name>
</gene>
<keyword evidence="9" id="KW-1133">Transmembrane helix</keyword>
<evidence type="ECO:0000256" key="2">
    <source>
        <dbReference type="ARBA" id="ARBA00008300"/>
    </source>
</evidence>
<dbReference type="PANTHER" id="PTHR13390:SF0">
    <property type="entry name" value="LIPID DROPLET-ASSOCIATED HYDROLASE"/>
    <property type="match status" value="1"/>
</dbReference>
<proteinExistence type="inferred from homology"/>
<accession>A0ABD1E6E6</accession>
<evidence type="ECO:0000256" key="6">
    <source>
        <dbReference type="ARBA" id="ARBA00031924"/>
    </source>
</evidence>
<dbReference type="GO" id="GO:0005811">
    <property type="term" value="C:lipid droplet"/>
    <property type="evidence" value="ECO:0007669"/>
    <property type="project" value="UniProtKB-SubCell"/>
</dbReference>
<dbReference type="PANTHER" id="PTHR13390">
    <property type="entry name" value="LIPASE"/>
    <property type="match status" value="1"/>
</dbReference>
<keyword evidence="5" id="KW-0378">Hydrolase</keyword>
<evidence type="ECO:0000256" key="7">
    <source>
        <dbReference type="ARBA" id="ARBA00039150"/>
    </source>
</evidence>
<comment type="subcellular location">
    <subcellularLocation>
        <location evidence="1">Lipid droplet</location>
    </subcellularLocation>
</comment>